<dbReference type="Pfam" id="PF23467">
    <property type="entry name" value="WWE_5"/>
    <property type="match status" value="1"/>
</dbReference>
<dbReference type="InterPro" id="IPR044964">
    <property type="entry name" value="RCD1/SRO1-5"/>
</dbReference>
<dbReference type="InterPro" id="IPR057823">
    <property type="entry name" value="WWE_RCD1"/>
</dbReference>
<evidence type="ECO:0000313" key="9">
    <source>
        <dbReference type="EMBL" id="MCD7467373.1"/>
    </source>
</evidence>
<dbReference type="Proteomes" id="UP000823775">
    <property type="component" value="Unassembled WGS sequence"/>
</dbReference>
<evidence type="ECO:0000313" key="10">
    <source>
        <dbReference type="Proteomes" id="UP000823775"/>
    </source>
</evidence>
<comment type="subcellular location">
    <subcellularLocation>
        <location evidence="1">Nucleus</location>
    </subcellularLocation>
</comment>
<feature type="compositionally biased region" description="Polar residues" evidence="5">
    <location>
        <begin position="347"/>
        <end position="358"/>
    </location>
</feature>
<feature type="region of interest" description="Disordered" evidence="5">
    <location>
        <begin position="1"/>
        <end position="29"/>
    </location>
</feature>
<dbReference type="InterPro" id="IPR022003">
    <property type="entry name" value="RST"/>
</dbReference>
<evidence type="ECO:0008006" key="11">
    <source>
        <dbReference type="Google" id="ProtNLM"/>
    </source>
</evidence>
<feature type="domain" description="WWE" evidence="6">
    <location>
        <begin position="241"/>
        <end position="316"/>
    </location>
</feature>
<evidence type="ECO:0000259" key="6">
    <source>
        <dbReference type="PROSITE" id="PS50918"/>
    </source>
</evidence>
<keyword evidence="4" id="KW-0539">Nucleus</keyword>
<feature type="compositionally biased region" description="Polar residues" evidence="5">
    <location>
        <begin position="1"/>
        <end position="10"/>
    </location>
</feature>
<dbReference type="InterPro" id="IPR037197">
    <property type="entry name" value="WWE_dom_sf"/>
</dbReference>
<evidence type="ECO:0000259" key="8">
    <source>
        <dbReference type="PROSITE" id="PS51879"/>
    </source>
</evidence>
<keyword evidence="10" id="KW-1185">Reference proteome</keyword>
<organism evidence="9 10">
    <name type="scientific">Datura stramonium</name>
    <name type="common">Jimsonweed</name>
    <name type="synonym">Common thornapple</name>
    <dbReference type="NCBI Taxonomy" id="4076"/>
    <lineage>
        <taxon>Eukaryota</taxon>
        <taxon>Viridiplantae</taxon>
        <taxon>Streptophyta</taxon>
        <taxon>Embryophyta</taxon>
        <taxon>Tracheophyta</taxon>
        <taxon>Spermatophyta</taxon>
        <taxon>Magnoliopsida</taxon>
        <taxon>eudicotyledons</taxon>
        <taxon>Gunneridae</taxon>
        <taxon>Pentapetalae</taxon>
        <taxon>asterids</taxon>
        <taxon>lamiids</taxon>
        <taxon>Solanales</taxon>
        <taxon>Solanaceae</taxon>
        <taxon>Solanoideae</taxon>
        <taxon>Datureae</taxon>
        <taxon>Datura</taxon>
    </lineage>
</organism>
<dbReference type="PANTHER" id="PTHR32263">
    <property type="entry name" value="INACTIVE POLY [ADP-RIBOSE] POLYMERASE SRO4-RELATED"/>
    <property type="match status" value="1"/>
</dbReference>
<evidence type="ECO:0000256" key="5">
    <source>
        <dbReference type="SAM" id="MobiDB-lite"/>
    </source>
</evidence>
<gene>
    <name evidence="9" type="ORF">HAX54_004783</name>
</gene>
<dbReference type="PROSITE" id="PS51879">
    <property type="entry name" value="RST"/>
    <property type="match status" value="1"/>
</dbReference>
<evidence type="ECO:0000256" key="4">
    <source>
        <dbReference type="ARBA" id="ARBA00023242"/>
    </source>
</evidence>
<feature type="region of interest" description="Disordered" evidence="5">
    <location>
        <begin position="347"/>
        <end position="387"/>
    </location>
</feature>
<comment type="caution">
    <text evidence="9">The sequence shown here is derived from an EMBL/GenBank/DDBJ whole genome shotgun (WGS) entry which is preliminary data.</text>
</comment>
<dbReference type="EMBL" id="JACEIK010001224">
    <property type="protein sequence ID" value="MCD7467373.1"/>
    <property type="molecule type" value="Genomic_DNA"/>
</dbReference>
<accession>A0ABS8T8Z0</accession>
<dbReference type="PROSITE" id="PS51059">
    <property type="entry name" value="PARP_CATALYTIC"/>
    <property type="match status" value="1"/>
</dbReference>
<dbReference type="Gene3D" id="3.90.228.10">
    <property type="match status" value="1"/>
</dbReference>
<sequence length="672" mass="74111">MMTKTPSDASSPLKIGGGENDAASPVVDRNVDGVPASRMLISSRKIGGVEEGYVVSPVVDRNEVKVVAPVQRTIGGSGKDGVVPPVVDRNVAGVPDPRMLSSTRKIGGGEESYVVSPVVDGNKMKLVVPVRRTFGGSGKDVVIPTVVDRNVAGVPSPRMLSSTRKIGGGEDSYVVSPVVDGNKMKIVVPVQRTIGGSGEDGVVPPVVDGNKMRIEVPVPKKLLFPSGRKASYPDHYQLLVQNNENFKKSGKPMRFMFYKDGSWVDFEKSVMDVMVSGFVRGKPMIEVEMEGLKCFFDFYRMLETDLDTGKERSISWIDVNGKCFFPKVFIDSSEGSENLDKSQDIDLSNVNDNFSPNNPKIAGEELNLGKRKRGSEENEVEKGEGSSTNLKERCVVATALLPPKWPKTRPVSEEQNVYHIMKSFLLSGLRAVEPGVTVTAIHQCIRTGPMEQARFEVFKKNVEIITRARGNCRVVNAWYGTSAKNVESIMRHGFGMPRMVPGSRTHGVGIYMSPARSPQYSHMMSEIDEYGEKHIIFCRVILGNLEKVELGSRQLFPSSVDFDTGVDDLNNPQLYVVWCNNMNTHILPECIVSYKSGRHMSGQLNGAPHANHPWSTLITKLNSFLPQPKVLQLQRLYGVYLEGKVGREFFMRQLRCIVGDGVLRSTILEIRG</sequence>
<proteinExistence type="predicted"/>
<name>A0ABS8T8Z0_DATST</name>
<keyword evidence="2" id="KW-0217">Developmental protein</keyword>
<feature type="compositionally biased region" description="Basic and acidic residues" evidence="5">
    <location>
        <begin position="374"/>
        <end position="387"/>
    </location>
</feature>
<dbReference type="PROSITE" id="PS50918">
    <property type="entry name" value="WWE"/>
    <property type="match status" value="1"/>
</dbReference>
<dbReference type="InterPro" id="IPR012317">
    <property type="entry name" value="Poly(ADP-ribose)pol_cat_dom"/>
</dbReference>
<dbReference type="InterPro" id="IPR004170">
    <property type="entry name" value="WWE_dom"/>
</dbReference>
<evidence type="ECO:0000259" key="7">
    <source>
        <dbReference type="PROSITE" id="PS51059"/>
    </source>
</evidence>
<protein>
    <recommendedName>
        <fullName evidence="11">PARP</fullName>
    </recommendedName>
</protein>
<evidence type="ECO:0000256" key="3">
    <source>
        <dbReference type="ARBA" id="ARBA00023016"/>
    </source>
</evidence>
<dbReference type="SUPFAM" id="SSF117839">
    <property type="entry name" value="WWE domain"/>
    <property type="match status" value="1"/>
</dbReference>
<evidence type="ECO:0000256" key="2">
    <source>
        <dbReference type="ARBA" id="ARBA00022473"/>
    </source>
</evidence>
<dbReference type="SUPFAM" id="SSF56399">
    <property type="entry name" value="ADP-ribosylation"/>
    <property type="match status" value="1"/>
</dbReference>
<dbReference type="PANTHER" id="PTHR32263:SF19">
    <property type="entry name" value="OS03G0230300 PROTEIN"/>
    <property type="match status" value="1"/>
</dbReference>
<feature type="domain" description="PARP catalytic" evidence="7">
    <location>
        <begin position="399"/>
        <end position="615"/>
    </location>
</feature>
<reference evidence="9 10" key="1">
    <citation type="journal article" date="2021" name="BMC Genomics">
        <title>Datura genome reveals duplications of psychoactive alkaloid biosynthetic genes and high mutation rate following tissue culture.</title>
        <authorList>
            <person name="Rajewski A."/>
            <person name="Carter-House D."/>
            <person name="Stajich J."/>
            <person name="Litt A."/>
        </authorList>
    </citation>
    <scope>NUCLEOTIDE SEQUENCE [LARGE SCALE GENOMIC DNA]</scope>
    <source>
        <strain evidence="9">AR-01</strain>
    </source>
</reference>
<feature type="domain" description="RST" evidence="8">
    <location>
        <begin position="605"/>
        <end position="672"/>
    </location>
</feature>
<keyword evidence="3" id="KW-0346">Stress response</keyword>
<dbReference type="Pfam" id="PF12174">
    <property type="entry name" value="RST"/>
    <property type="match status" value="1"/>
</dbReference>
<evidence type="ECO:0000256" key="1">
    <source>
        <dbReference type="ARBA" id="ARBA00004123"/>
    </source>
</evidence>